<proteinExistence type="inferred from homology"/>
<gene>
    <name evidence="2" type="ORF">V5N11_017588</name>
</gene>
<comment type="caution">
    <text evidence="2">The sequence shown here is derived from an EMBL/GenBank/DDBJ whole genome shotgun (WGS) entry which is preliminary data.</text>
</comment>
<sequence>MTKVHPKFSNTCDQSLSDYNKAAAVVLTVWKKSLLFNCDGFTVYNSNGDLVFRVDNYMNCPRDNIVLMDASGLPLLSIRRKKLSLGDCWMVYDGETERDPILTARKNVNIITNRRSLAWVSAKKTVLYEVDGSYGQRSCKILDERRNKKKTAEIKRKEAVVGGVAFGKDVFKLIVEPEMEPRVAMALTIILDQMFRSY</sequence>
<dbReference type="PANTHER" id="PTHR31087:SF22">
    <property type="entry name" value="PROTEIN LURP-ONE-RELATED 8"/>
    <property type="match status" value="1"/>
</dbReference>
<dbReference type="AlphaFoldDB" id="A0ABD0ZG80"/>
<dbReference type="InterPro" id="IPR025659">
    <property type="entry name" value="Tubby-like_C"/>
</dbReference>
<protein>
    <submittedName>
        <fullName evidence="2">Protein LURP-one-related 8</fullName>
    </submittedName>
</protein>
<dbReference type="InterPro" id="IPR038595">
    <property type="entry name" value="LOR_sf"/>
</dbReference>
<evidence type="ECO:0000313" key="2">
    <source>
        <dbReference type="EMBL" id="KAL1193697.1"/>
    </source>
</evidence>
<keyword evidence="3" id="KW-1185">Reference proteome</keyword>
<evidence type="ECO:0000256" key="1">
    <source>
        <dbReference type="ARBA" id="ARBA00005437"/>
    </source>
</evidence>
<reference evidence="2 3" key="1">
    <citation type="submission" date="2024-04" db="EMBL/GenBank/DDBJ databases">
        <title>Genome assembly C_amara_ONT_v2.</title>
        <authorList>
            <person name="Yant L."/>
            <person name="Moore C."/>
            <person name="Slenker M."/>
        </authorList>
    </citation>
    <scope>NUCLEOTIDE SEQUENCE [LARGE SCALE GENOMIC DNA]</scope>
    <source>
        <tissue evidence="2">Leaf</tissue>
    </source>
</reference>
<dbReference type="EMBL" id="JBANAX010000776">
    <property type="protein sequence ID" value="KAL1193697.1"/>
    <property type="molecule type" value="Genomic_DNA"/>
</dbReference>
<name>A0ABD0ZG80_CARAN</name>
<dbReference type="PANTHER" id="PTHR31087">
    <property type="match status" value="1"/>
</dbReference>
<dbReference type="Proteomes" id="UP001558713">
    <property type="component" value="Unassembled WGS sequence"/>
</dbReference>
<evidence type="ECO:0000313" key="3">
    <source>
        <dbReference type="Proteomes" id="UP001558713"/>
    </source>
</evidence>
<organism evidence="2 3">
    <name type="scientific">Cardamine amara subsp. amara</name>
    <dbReference type="NCBI Taxonomy" id="228776"/>
    <lineage>
        <taxon>Eukaryota</taxon>
        <taxon>Viridiplantae</taxon>
        <taxon>Streptophyta</taxon>
        <taxon>Embryophyta</taxon>
        <taxon>Tracheophyta</taxon>
        <taxon>Spermatophyta</taxon>
        <taxon>Magnoliopsida</taxon>
        <taxon>eudicotyledons</taxon>
        <taxon>Gunneridae</taxon>
        <taxon>Pentapetalae</taxon>
        <taxon>rosids</taxon>
        <taxon>malvids</taxon>
        <taxon>Brassicales</taxon>
        <taxon>Brassicaceae</taxon>
        <taxon>Cardamineae</taxon>
        <taxon>Cardamine</taxon>
    </lineage>
</organism>
<comment type="similarity">
    <text evidence="1">Belongs to the LOR family.</text>
</comment>
<dbReference type="InterPro" id="IPR007612">
    <property type="entry name" value="LOR"/>
</dbReference>
<dbReference type="Pfam" id="PF04525">
    <property type="entry name" value="LOR"/>
    <property type="match status" value="1"/>
</dbReference>
<accession>A0ABD0ZG80</accession>
<dbReference type="SUPFAM" id="SSF54518">
    <property type="entry name" value="Tubby C-terminal domain-like"/>
    <property type="match status" value="1"/>
</dbReference>
<dbReference type="Gene3D" id="2.40.160.200">
    <property type="entry name" value="LURP1-related"/>
    <property type="match status" value="1"/>
</dbReference>